<dbReference type="PANTHER" id="PTHR38731">
    <property type="entry name" value="LIPL45-RELATED LIPOPROTEIN-RELATED"/>
    <property type="match status" value="1"/>
</dbReference>
<keyword evidence="5" id="KW-1185">Reference proteome</keyword>
<comment type="caution">
    <text evidence="4">The sequence shown here is derived from an EMBL/GenBank/DDBJ whole genome shotgun (WGS) entry which is preliminary data.</text>
</comment>
<dbReference type="PROSITE" id="PS51257">
    <property type="entry name" value="PROKAR_LIPOPROTEIN"/>
    <property type="match status" value="1"/>
</dbReference>
<feature type="chain" id="PRO_5026184285" description="FecR protein domain-containing protein" evidence="2">
    <location>
        <begin position="27"/>
        <end position="492"/>
    </location>
</feature>
<reference evidence="4 5" key="1">
    <citation type="submission" date="2019-11" db="EMBL/GenBank/DDBJ databases">
        <title>Draft Genome Sequences of Six Type Strains of the Genus Massilia.</title>
        <authorList>
            <person name="Miess H."/>
            <person name="Frediansyah A."/>
            <person name="Goeker M."/>
            <person name="Gross H."/>
        </authorList>
    </citation>
    <scope>NUCLEOTIDE SEQUENCE [LARGE SCALE GENOMIC DNA]</scope>
    <source>
        <strain evidence="4 5">DSM 17513</strain>
    </source>
</reference>
<proteinExistence type="predicted"/>
<evidence type="ECO:0000313" key="5">
    <source>
        <dbReference type="Proteomes" id="UP000431684"/>
    </source>
</evidence>
<keyword evidence="2" id="KW-0732">Signal</keyword>
<feature type="compositionally biased region" description="Polar residues" evidence="1">
    <location>
        <begin position="253"/>
        <end position="268"/>
    </location>
</feature>
<feature type="domain" description="FecR protein" evidence="3">
    <location>
        <begin position="56"/>
        <end position="159"/>
    </location>
</feature>
<protein>
    <recommendedName>
        <fullName evidence="3">FecR protein domain-containing protein</fullName>
    </recommendedName>
</protein>
<gene>
    <name evidence="4" type="ORF">GJV26_18565</name>
</gene>
<dbReference type="Gene3D" id="2.60.120.1440">
    <property type="match status" value="1"/>
</dbReference>
<sequence length="492" mass="51923">MHRREIAMFKVLAVGLMISSCTFAFAAEAGRVVFVTGKADIAEKAATLNAAVQEGDEIVTGSDGYVYIKTIDNGFFILRPNSRARVAAYHIDNNDPASNRVKLELKNGVARAISGQGVKAARQNFRFNTPVAAIGVRGTDFIVFTDEHTSRVSVISGGVVVTGFGGTCTAEGAGPCEGTASRELFAGQAGLLQIQRGENVPQLLNNPALLPDQNEKPRIDEPVGKVSAAAPLQSTQLNLDPQRELAVEGVRASNNVAPPDNSGSSGNQPIVTVPPVVEVSPKPEPVPVPVPVPEPVPVPLPVPNPAPDPIATPEPTPEPLPVPVPEPLPPKPQEVFWGRWSLVAGTIKKPGSFTNQDLDTARFLDGYMIARTKGATLVMPTEGTMAFTLTGSEAFMLRGTKETVAKVDSGSLGINFNDRTFTTALVVSDAANTVDVNGRGVIDLKGVMTNDARSQTTIVGYLSGAQAEEAAYLFRNTVKPGITVFGAASWKK</sequence>
<evidence type="ECO:0000256" key="1">
    <source>
        <dbReference type="SAM" id="MobiDB-lite"/>
    </source>
</evidence>
<accession>A0A6I3XFZ4</accession>
<feature type="region of interest" description="Disordered" evidence="1">
    <location>
        <begin position="253"/>
        <end position="272"/>
    </location>
</feature>
<evidence type="ECO:0000259" key="3">
    <source>
        <dbReference type="Pfam" id="PF04773"/>
    </source>
</evidence>
<dbReference type="InterPro" id="IPR006860">
    <property type="entry name" value="FecR"/>
</dbReference>
<evidence type="ECO:0000256" key="2">
    <source>
        <dbReference type="SAM" id="SignalP"/>
    </source>
</evidence>
<dbReference type="Pfam" id="PF04773">
    <property type="entry name" value="FecR"/>
    <property type="match status" value="1"/>
</dbReference>
<dbReference type="Proteomes" id="UP000431684">
    <property type="component" value="Unassembled WGS sequence"/>
</dbReference>
<dbReference type="OrthoDB" id="369729at2"/>
<name>A0A6I3XFZ4_9BURK</name>
<feature type="signal peptide" evidence="2">
    <location>
        <begin position="1"/>
        <end position="26"/>
    </location>
</feature>
<evidence type="ECO:0000313" key="4">
    <source>
        <dbReference type="EMBL" id="MUI14446.1"/>
    </source>
</evidence>
<dbReference type="AlphaFoldDB" id="A0A6I3XFZ4"/>
<organism evidence="4 5">
    <name type="scientific">Pseudoduganella dura</name>
    <dbReference type="NCBI Taxonomy" id="321982"/>
    <lineage>
        <taxon>Bacteria</taxon>
        <taxon>Pseudomonadati</taxon>
        <taxon>Pseudomonadota</taxon>
        <taxon>Betaproteobacteria</taxon>
        <taxon>Burkholderiales</taxon>
        <taxon>Oxalobacteraceae</taxon>
        <taxon>Telluria group</taxon>
        <taxon>Pseudoduganella</taxon>
    </lineage>
</organism>
<dbReference type="EMBL" id="WNWM01000002">
    <property type="protein sequence ID" value="MUI14446.1"/>
    <property type="molecule type" value="Genomic_DNA"/>
</dbReference>